<gene>
    <name evidence="1" type="ORF">C4900_03745</name>
</gene>
<evidence type="ECO:0000313" key="2">
    <source>
        <dbReference type="Proteomes" id="UP000253250"/>
    </source>
</evidence>
<evidence type="ECO:0000313" key="1">
    <source>
        <dbReference type="EMBL" id="RCN59514.1"/>
    </source>
</evidence>
<name>A0A1C2G464_9GAMM</name>
<accession>A0A1C2G464</accession>
<keyword evidence="2" id="KW-1185">Reference proteome</keyword>
<protein>
    <submittedName>
        <fullName evidence="1">Crp/Fnr family transcriptional regulator</fullName>
    </submittedName>
</protein>
<dbReference type="Proteomes" id="UP000253250">
    <property type="component" value="Unassembled WGS sequence"/>
</dbReference>
<organism evidence="1 2">
    <name type="scientific">Acidiferrobacter thiooxydans</name>
    <dbReference type="NCBI Taxonomy" id="163359"/>
    <lineage>
        <taxon>Bacteria</taxon>
        <taxon>Pseudomonadati</taxon>
        <taxon>Pseudomonadota</taxon>
        <taxon>Gammaproteobacteria</taxon>
        <taxon>Acidiferrobacterales</taxon>
        <taxon>Acidiferrobacteraceae</taxon>
        <taxon>Acidiferrobacter</taxon>
    </lineage>
</organism>
<dbReference type="STRING" id="163359.A9R16_00480"/>
<dbReference type="AlphaFoldDB" id="A0A1C2G464"/>
<dbReference type="EMBL" id="PSYR01000001">
    <property type="protein sequence ID" value="RCN59514.1"/>
    <property type="molecule type" value="Genomic_DNA"/>
</dbReference>
<dbReference type="OrthoDB" id="8481263at2"/>
<sequence>MAVVRDLPDEGQEQVLAFAEFLHVRLGGARPAAPSEPLPIPRPEEESVVRAIKRLAASYPMLDRGKMLNETSTLMAQNVIGGRPNAEVIDDLEILFRTHFEAYQASKT</sequence>
<reference evidence="1 2" key="1">
    <citation type="submission" date="2018-02" db="EMBL/GenBank/DDBJ databases">
        <title>Insights into the biology of acidophilic members of the Acidiferrobacteraceae family derived from comparative genomic analyses.</title>
        <authorList>
            <person name="Issotta F."/>
            <person name="Thyssen C."/>
            <person name="Mena C."/>
            <person name="Moya A."/>
            <person name="Bellenberg S."/>
            <person name="Sproer C."/>
            <person name="Covarrubias P.C."/>
            <person name="Sand W."/>
            <person name="Quatrini R."/>
            <person name="Vera M."/>
        </authorList>
    </citation>
    <scope>NUCLEOTIDE SEQUENCE [LARGE SCALE GENOMIC DNA]</scope>
    <source>
        <strain evidence="2">m-1</strain>
    </source>
</reference>
<comment type="caution">
    <text evidence="1">The sequence shown here is derived from an EMBL/GenBank/DDBJ whole genome shotgun (WGS) entry which is preliminary data.</text>
</comment>
<proteinExistence type="predicted"/>